<comment type="caution">
    <text evidence="10">The sequence shown here is derived from an EMBL/GenBank/DDBJ whole genome shotgun (WGS) entry which is preliminary data.</text>
</comment>
<dbReference type="GO" id="GO:0008270">
    <property type="term" value="F:zinc ion binding"/>
    <property type="evidence" value="ECO:0007669"/>
    <property type="project" value="UniProtKB-KW"/>
</dbReference>
<keyword evidence="3" id="KW-0862">Zinc</keyword>
<evidence type="ECO:0000313" key="13">
    <source>
        <dbReference type="Proteomes" id="UP000663877"/>
    </source>
</evidence>
<dbReference type="PANTHER" id="PTHR24082:SF283">
    <property type="entry name" value="NUCLEAR HORMONE RECEPTOR HR96"/>
    <property type="match status" value="1"/>
</dbReference>
<dbReference type="SMART" id="SM00399">
    <property type="entry name" value="ZnF_C4"/>
    <property type="match status" value="1"/>
</dbReference>
<dbReference type="PANTHER" id="PTHR24082">
    <property type="entry name" value="NUCLEAR HORMONE RECEPTOR"/>
    <property type="match status" value="1"/>
</dbReference>
<dbReference type="InterPro" id="IPR001628">
    <property type="entry name" value="Znf_hrmn_rcpt"/>
</dbReference>
<dbReference type="Proteomes" id="UP000663832">
    <property type="component" value="Unassembled WGS sequence"/>
</dbReference>
<dbReference type="PROSITE" id="PS51030">
    <property type="entry name" value="NUCLEAR_REC_DBD_2"/>
    <property type="match status" value="1"/>
</dbReference>
<evidence type="ECO:0000256" key="5">
    <source>
        <dbReference type="ARBA" id="ARBA00023125"/>
    </source>
</evidence>
<dbReference type="SUPFAM" id="SSF48508">
    <property type="entry name" value="Nuclear receptor ligand-binding domain"/>
    <property type="match status" value="1"/>
</dbReference>
<dbReference type="Proteomes" id="UP000663877">
    <property type="component" value="Unassembled WGS sequence"/>
</dbReference>
<evidence type="ECO:0000256" key="7">
    <source>
        <dbReference type="ARBA" id="ARBA00023170"/>
    </source>
</evidence>
<keyword evidence="6" id="KW-0804">Transcription</keyword>
<evidence type="ECO:0000256" key="1">
    <source>
        <dbReference type="ARBA" id="ARBA00022723"/>
    </source>
</evidence>
<evidence type="ECO:0000313" key="10">
    <source>
        <dbReference type="EMBL" id="CAF1004787.1"/>
    </source>
</evidence>
<evidence type="ECO:0000259" key="9">
    <source>
        <dbReference type="PROSITE" id="PS51030"/>
    </source>
</evidence>
<dbReference type="InterPro" id="IPR035500">
    <property type="entry name" value="NHR-like_dom_sf"/>
</dbReference>
<evidence type="ECO:0000313" key="11">
    <source>
        <dbReference type="EMBL" id="CAF1583208.1"/>
    </source>
</evidence>
<organism evidence="10 13">
    <name type="scientific">Adineta steineri</name>
    <dbReference type="NCBI Taxonomy" id="433720"/>
    <lineage>
        <taxon>Eukaryota</taxon>
        <taxon>Metazoa</taxon>
        <taxon>Spiralia</taxon>
        <taxon>Gnathifera</taxon>
        <taxon>Rotifera</taxon>
        <taxon>Eurotatoria</taxon>
        <taxon>Bdelloidea</taxon>
        <taxon>Adinetida</taxon>
        <taxon>Adinetidae</taxon>
        <taxon>Adineta</taxon>
    </lineage>
</organism>
<name>A0A814H2B9_9BILA</name>
<evidence type="ECO:0000256" key="3">
    <source>
        <dbReference type="ARBA" id="ARBA00022833"/>
    </source>
</evidence>
<dbReference type="Pfam" id="PF00105">
    <property type="entry name" value="zf-C4"/>
    <property type="match status" value="1"/>
</dbReference>
<evidence type="ECO:0000256" key="4">
    <source>
        <dbReference type="ARBA" id="ARBA00023015"/>
    </source>
</evidence>
<sequence>MDVIFDSSYNSSIFIEDSIDEYLIDPNLTVSEMVEKYKIAVINNTQKKEKRDLRCAVCNARAFGYNFDQISCESCKAFFRRNALKNINDLHCRFSGTCNITTDTRRHCSYCRIKKCFAVGMKKEWIRSEEDKLKRRGRTEKSRRRKFSQQPITIPAVIDPGYCNYPSILSSLDLTRLNNISHCYDQFTREPSVPLLGRPPKSPQLRIDEMYERKKPIFINLINYFKHLPELRTLNTGDQVALIKQNIRLLIPLNYAILKTPRLHLSAPRFRTIGCMNDVDLHVVLRSLADTFVDFVIQDPIVLKLYMCCLFFSTNPLTTISLYNPAEYEQLNTIKQIQSSYIELLWLYMLEKCGEENSVHLLTKMVTKYLHVQTIIDQVDSIIRMNDDLQNMDLLMQNMLHIT</sequence>
<proteinExistence type="predicted"/>
<protein>
    <recommendedName>
        <fullName evidence="9">Nuclear receptor domain-containing protein</fullName>
    </recommendedName>
</protein>
<evidence type="ECO:0000256" key="8">
    <source>
        <dbReference type="ARBA" id="ARBA00023242"/>
    </source>
</evidence>
<evidence type="ECO:0000256" key="6">
    <source>
        <dbReference type="ARBA" id="ARBA00023163"/>
    </source>
</evidence>
<dbReference type="Gene3D" id="3.30.50.10">
    <property type="entry name" value="Erythroid Transcription Factor GATA-1, subunit A"/>
    <property type="match status" value="1"/>
</dbReference>
<dbReference type="OrthoDB" id="6355676at2759"/>
<dbReference type="SUPFAM" id="SSF57716">
    <property type="entry name" value="Glucocorticoid receptor-like (DNA-binding domain)"/>
    <property type="match status" value="1"/>
</dbReference>
<dbReference type="InterPro" id="IPR013088">
    <property type="entry name" value="Znf_NHR/GATA"/>
</dbReference>
<keyword evidence="12" id="KW-1185">Reference proteome</keyword>
<dbReference type="GO" id="GO:0004879">
    <property type="term" value="F:nuclear receptor activity"/>
    <property type="evidence" value="ECO:0007669"/>
    <property type="project" value="TreeGrafter"/>
</dbReference>
<keyword evidence="7" id="KW-0675">Receptor</keyword>
<dbReference type="EMBL" id="CAJNOM010000977">
    <property type="protein sequence ID" value="CAF1583208.1"/>
    <property type="molecule type" value="Genomic_DNA"/>
</dbReference>
<dbReference type="GO" id="GO:0030154">
    <property type="term" value="P:cell differentiation"/>
    <property type="evidence" value="ECO:0007669"/>
    <property type="project" value="TreeGrafter"/>
</dbReference>
<reference evidence="10" key="1">
    <citation type="submission" date="2021-02" db="EMBL/GenBank/DDBJ databases">
        <authorList>
            <person name="Nowell W R."/>
        </authorList>
    </citation>
    <scope>NUCLEOTIDE SEQUENCE</scope>
</reference>
<keyword evidence="4" id="KW-0805">Transcription regulation</keyword>
<dbReference type="PRINTS" id="PR00047">
    <property type="entry name" value="STROIDFINGER"/>
</dbReference>
<accession>A0A814H2B9</accession>
<dbReference type="GO" id="GO:0000978">
    <property type="term" value="F:RNA polymerase II cis-regulatory region sequence-specific DNA binding"/>
    <property type="evidence" value="ECO:0007669"/>
    <property type="project" value="TreeGrafter"/>
</dbReference>
<evidence type="ECO:0000256" key="2">
    <source>
        <dbReference type="ARBA" id="ARBA00022771"/>
    </source>
</evidence>
<keyword evidence="5" id="KW-0238">DNA-binding</keyword>
<dbReference type="EMBL" id="CAJNOI010000074">
    <property type="protein sequence ID" value="CAF1004787.1"/>
    <property type="molecule type" value="Genomic_DNA"/>
</dbReference>
<dbReference type="AlphaFoldDB" id="A0A814H2B9"/>
<keyword evidence="8" id="KW-0539">Nucleus</keyword>
<keyword evidence="1" id="KW-0479">Metal-binding</keyword>
<dbReference type="PROSITE" id="PS00031">
    <property type="entry name" value="NUCLEAR_REC_DBD_1"/>
    <property type="match status" value="1"/>
</dbReference>
<gene>
    <name evidence="10" type="ORF">BJG266_LOCUS16131</name>
    <name evidence="11" type="ORF">QVE165_LOCUS50306</name>
</gene>
<dbReference type="Gene3D" id="1.10.565.10">
    <property type="entry name" value="Retinoid X Receptor"/>
    <property type="match status" value="1"/>
</dbReference>
<dbReference type="GO" id="GO:0045944">
    <property type="term" value="P:positive regulation of transcription by RNA polymerase II"/>
    <property type="evidence" value="ECO:0007669"/>
    <property type="project" value="TreeGrafter"/>
</dbReference>
<feature type="domain" description="Nuclear receptor" evidence="9">
    <location>
        <begin position="52"/>
        <end position="128"/>
    </location>
</feature>
<dbReference type="GO" id="GO:0000122">
    <property type="term" value="P:negative regulation of transcription by RNA polymerase II"/>
    <property type="evidence" value="ECO:0007669"/>
    <property type="project" value="TreeGrafter"/>
</dbReference>
<evidence type="ECO:0000313" key="12">
    <source>
        <dbReference type="Proteomes" id="UP000663832"/>
    </source>
</evidence>
<keyword evidence="2" id="KW-0863">Zinc-finger</keyword>
<dbReference type="InterPro" id="IPR050234">
    <property type="entry name" value="Nuclear_hormone_rcpt_NR1"/>
</dbReference>